<keyword evidence="9" id="KW-0732">Signal</keyword>
<evidence type="ECO:0000256" key="7">
    <source>
        <dbReference type="ARBA" id="ARBA00031665"/>
    </source>
</evidence>
<feature type="active site" description="Proton donor" evidence="8">
    <location>
        <position position="130"/>
    </location>
</feature>
<accession>A0A5C0VIR0</accession>
<name>A0A5C0VIR0_9SPHI</name>
<organism evidence="11 12">
    <name type="scientific">Pedobacter aquae</name>
    <dbReference type="NCBI Taxonomy" id="2605747"/>
    <lineage>
        <taxon>Bacteria</taxon>
        <taxon>Pseudomonadati</taxon>
        <taxon>Bacteroidota</taxon>
        <taxon>Sphingobacteriia</taxon>
        <taxon>Sphingobacteriales</taxon>
        <taxon>Sphingobacteriaceae</taxon>
        <taxon>Pedobacter</taxon>
    </lineage>
</organism>
<dbReference type="PANTHER" id="PTHR31062">
    <property type="entry name" value="XYLOGLUCAN ENDOTRANSGLUCOSYLASE/HYDROLASE PROTEIN 8-RELATED"/>
    <property type="match status" value="1"/>
</dbReference>
<evidence type="ECO:0000259" key="10">
    <source>
        <dbReference type="PROSITE" id="PS51762"/>
    </source>
</evidence>
<dbReference type="GO" id="GO:0004553">
    <property type="term" value="F:hydrolase activity, hydrolyzing O-glycosyl compounds"/>
    <property type="evidence" value="ECO:0007669"/>
    <property type="project" value="InterPro"/>
</dbReference>
<evidence type="ECO:0000313" key="11">
    <source>
        <dbReference type="EMBL" id="QEK52585.1"/>
    </source>
</evidence>
<dbReference type="EMBL" id="CP043329">
    <property type="protein sequence ID" value="QEK52585.1"/>
    <property type="molecule type" value="Genomic_DNA"/>
</dbReference>
<dbReference type="AlphaFoldDB" id="A0A5C0VIR0"/>
<protein>
    <recommendedName>
        <fullName evidence="2">Beta-glucanase</fullName>
    </recommendedName>
    <alternativeName>
        <fullName evidence="7">1,3-1,4-beta-D-glucan 4-glucanohydrolase</fullName>
    </alternativeName>
    <alternativeName>
        <fullName evidence="6">Endo-beta-1,3-1,4 glucanase</fullName>
    </alternativeName>
    <alternativeName>
        <fullName evidence="5">Lichenase</fullName>
    </alternativeName>
</protein>
<dbReference type="Proteomes" id="UP000323653">
    <property type="component" value="Chromosome"/>
</dbReference>
<dbReference type="PROSITE" id="PS51762">
    <property type="entry name" value="GH16_2"/>
    <property type="match status" value="1"/>
</dbReference>
<dbReference type="Pfam" id="PF00722">
    <property type="entry name" value="Glyco_hydro_16"/>
    <property type="match status" value="1"/>
</dbReference>
<dbReference type="InterPro" id="IPR013320">
    <property type="entry name" value="ConA-like_dom_sf"/>
</dbReference>
<feature type="signal peptide" evidence="9">
    <location>
        <begin position="1"/>
        <end position="20"/>
    </location>
</feature>
<dbReference type="InterPro" id="IPR000757">
    <property type="entry name" value="Beta-glucanase-like"/>
</dbReference>
<evidence type="ECO:0000256" key="2">
    <source>
        <dbReference type="ARBA" id="ARBA00014569"/>
    </source>
</evidence>
<proteinExistence type="inferred from homology"/>
<feature type="domain" description="GH16" evidence="10">
    <location>
        <begin position="29"/>
        <end position="233"/>
    </location>
</feature>
<reference evidence="11 12" key="1">
    <citation type="submission" date="2019-08" db="EMBL/GenBank/DDBJ databases">
        <title>Pedobacter sp. nov., isolated from Han river, South Korea.</title>
        <authorList>
            <person name="Lee D.-H."/>
            <person name="Kim Y.-S."/>
            <person name="Hwang E.-M."/>
            <person name="Le Tran T.C."/>
            <person name="Cha C.-J."/>
        </authorList>
    </citation>
    <scope>NUCLEOTIDE SEQUENCE [LARGE SCALE GENOMIC DNA]</scope>
    <source>
        <strain evidence="11 12">CJ43</strain>
    </source>
</reference>
<dbReference type="SUPFAM" id="SSF49899">
    <property type="entry name" value="Concanavalin A-like lectins/glucanases"/>
    <property type="match status" value="1"/>
</dbReference>
<keyword evidence="12" id="KW-1185">Reference proteome</keyword>
<evidence type="ECO:0000256" key="8">
    <source>
        <dbReference type="PIRSR" id="PIRSR608264-1"/>
    </source>
</evidence>
<feature type="chain" id="PRO_5022742801" description="Beta-glucanase" evidence="9">
    <location>
        <begin position="21"/>
        <end position="233"/>
    </location>
</feature>
<dbReference type="PROSITE" id="PS51257">
    <property type="entry name" value="PROKAR_LIPOPROTEIN"/>
    <property type="match status" value="1"/>
</dbReference>
<evidence type="ECO:0000256" key="4">
    <source>
        <dbReference type="ARBA" id="ARBA00023295"/>
    </source>
</evidence>
<dbReference type="PRINTS" id="PR00737">
    <property type="entry name" value="GLHYDRLASE16"/>
</dbReference>
<keyword evidence="4" id="KW-0326">Glycosidase</keyword>
<dbReference type="GO" id="GO:0005975">
    <property type="term" value="P:carbohydrate metabolic process"/>
    <property type="evidence" value="ECO:0007669"/>
    <property type="project" value="InterPro"/>
</dbReference>
<evidence type="ECO:0000256" key="1">
    <source>
        <dbReference type="ARBA" id="ARBA00006865"/>
    </source>
</evidence>
<sequence>MRNLFLLFILVILCSCSLQKSNQQVLLKEDFSNLDTNKIWLLKSHTFTNNLAVFNPDNIQNKNLLALKLNQTDSSKTSSKSFEGAEIRTRRKYKYGNFKVLLKAPKGSGIVSGFFLYFPHSSKFKEIDFEFLGKDTCKVYLNHWTNKQDNGKAVDIPFAFQNEFHEYHLEWRKKSIVWYMDGKELYRTQNFIPKRSMHLVFNIWISKHESWVGNLDESALPAFFQIKQVEISK</sequence>
<dbReference type="InterPro" id="IPR008264">
    <property type="entry name" value="Beta_glucanase"/>
</dbReference>
<feature type="active site" description="Nucleophile" evidence="8">
    <location>
        <position position="126"/>
    </location>
</feature>
<gene>
    <name evidence="11" type="ORF">FYC62_13670</name>
</gene>
<dbReference type="KEGG" id="pej:FYC62_13670"/>
<evidence type="ECO:0000256" key="9">
    <source>
        <dbReference type="SAM" id="SignalP"/>
    </source>
</evidence>
<evidence type="ECO:0000256" key="5">
    <source>
        <dbReference type="ARBA" id="ARBA00029722"/>
    </source>
</evidence>
<keyword evidence="3 11" id="KW-0378">Hydrolase</keyword>
<dbReference type="Gene3D" id="2.60.120.200">
    <property type="match status" value="1"/>
</dbReference>
<evidence type="ECO:0000256" key="3">
    <source>
        <dbReference type="ARBA" id="ARBA00022801"/>
    </source>
</evidence>
<evidence type="ECO:0000313" key="12">
    <source>
        <dbReference type="Proteomes" id="UP000323653"/>
    </source>
</evidence>
<evidence type="ECO:0000256" key="6">
    <source>
        <dbReference type="ARBA" id="ARBA00029771"/>
    </source>
</evidence>
<dbReference type="InterPro" id="IPR044791">
    <property type="entry name" value="Beta-glucanase/XTH"/>
</dbReference>
<dbReference type="RefSeq" id="WP_149075339.1">
    <property type="nucleotide sequence ID" value="NZ_CP043329.1"/>
</dbReference>
<comment type="similarity">
    <text evidence="1">Belongs to the glycosyl hydrolase 16 family.</text>
</comment>